<dbReference type="EMBL" id="CP053452">
    <property type="protein sequence ID" value="QJW92539.1"/>
    <property type="molecule type" value="Genomic_DNA"/>
</dbReference>
<dbReference type="AlphaFoldDB" id="A0A6M5YEW6"/>
<organism evidence="1 2">
    <name type="scientific">Frigoriglobus tundricola</name>
    <dbReference type="NCBI Taxonomy" id="2774151"/>
    <lineage>
        <taxon>Bacteria</taxon>
        <taxon>Pseudomonadati</taxon>
        <taxon>Planctomycetota</taxon>
        <taxon>Planctomycetia</taxon>
        <taxon>Gemmatales</taxon>
        <taxon>Gemmataceae</taxon>
        <taxon>Frigoriglobus</taxon>
    </lineage>
</organism>
<accession>A0A6M5YEW6</accession>
<name>A0A6M5YEW6_9BACT</name>
<keyword evidence="2" id="KW-1185">Reference proteome</keyword>
<gene>
    <name evidence="1" type="ORF">FTUN_0035</name>
</gene>
<dbReference type="Proteomes" id="UP000503447">
    <property type="component" value="Chromosome"/>
</dbReference>
<evidence type="ECO:0000313" key="1">
    <source>
        <dbReference type="EMBL" id="QJW92539.1"/>
    </source>
</evidence>
<sequence>MTWKGNHPLVELVTKSYCKGARLPRPEMAVLEAQIERLPGLEKWFVTFSPATTAPG</sequence>
<reference evidence="2" key="1">
    <citation type="submission" date="2020-05" db="EMBL/GenBank/DDBJ databases">
        <title>Frigoriglobus tundricola gen. nov., sp. nov., a psychrotolerant cellulolytic planctomycete of the family Gemmataceae with two divergent copies of 16S rRNA gene.</title>
        <authorList>
            <person name="Kulichevskaya I.S."/>
            <person name="Ivanova A.A."/>
            <person name="Naumoff D.G."/>
            <person name="Beletsky A.V."/>
            <person name="Rijpstra W.I.C."/>
            <person name="Sinninghe Damste J.S."/>
            <person name="Mardanov A.V."/>
            <person name="Ravin N.V."/>
            <person name="Dedysh S.N."/>
        </authorList>
    </citation>
    <scope>NUCLEOTIDE SEQUENCE [LARGE SCALE GENOMIC DNA]</scope>
    <source>
        <strain evidence="2">PL17</strain>
    </source>
</reference>
<dbReference type="KEGG" id="ftj:FTUN_0035"/>
<evidence type="ECO:0000313" key="2">
    <source>
        <dbReference type="Proteomes" id="UP000503447"/>
    </source>
</evidence>
<proteinExistence type="predicted"/>
<dbReference type="RefSeq" id="WP_171468919.1">
    <property type="nucleotide sequence ID" value="NZ_CP053452.2"/>
</dbReference>
<protein>
    <recommendedName>
        <fullName evidence="3">Mobile element protein</fullName>
    </recommendedName>
</protein>
<evidence type="ECO:0008006" key="3">
    <source>
        <dbReference type="Google" id="ProtNLM"/>
    </source>
</evidence>